<dbReference type="Proteomes" id="UP000663852">
    <property type="component" value="Unassembled WGS sequence"/>
</dbReference>
<dbReference type="AlphaFoldDB" id="A0A815KVG0"/>
<feature type="compositionally biased region" description="Polar residues" evidence="1">
    <location>
        <begin position="13"/>
        <end position="35"/>
    </location>
</feature>
<dbReference type="InterPro" id="IPR019446">
    <property type="entry name" value="BMT5-like"/>
</dbReference>
<keyword evidence="5" id="KW-1185">Reference proteome</keyword>
<dbReference type="GO" id="GO:0070042">
    <property type="term" value="F:rRNA (uridine-N3-)-methyltransferase activity"/>
    <property type="evidence" value="ECO:0007669"/>
    <property type="project" value="InterPro"/>
</dbReference>
<sequence length="830" mass="95114">MEENRSKDPSQFIKPTQTEDLSEDQSVPSASQKSSDFIGIHASPDRTIKFFLHNEKVQAEVSNVNGRVAVDLPNVFYQCKSPSIAVNLKQLLRNFHFCPIYEITPSQKVFFRQIPPKDKIYKKTQNNFRMVPDSCLWIPRRNNTISYAYANTVTTWDWVTNRYVLISYQTTNITALAENLEGDLVVGDERGQLFTSDQPIETEQTMAIKTIIFLCSDVCLIQFKENDGILFDLKSKRTIRDEKITNKKLNVLDNGMIIIESRNSTILLEYNRTIKQYEQLRLFGVNITNVYILPNAKFLVKNEDGTGTLFDARGNVPESTKNVSYVSYFTKAAIGTNITILNSGTLVYCRDSNKRLEFISGNDQDEYQSVERAGRWYITCMITLSDGSVMYATNSTPSGIHIVTGDGRTTWPDIAEGLPTAYKVDLLKELSDGSVAVQYSESIHILKPQMRGVEENESYQIDLLKLKLQHNPADMGLYSKLEQIYLGNNSNHQELYRLYLSGAEAAIKTNHLYQARRFYEKCRNMKPDSKELYDMFVSYLETTPYKQFARRISFDLLMLTGSMESLPSKLKDRNCKTRLLIGEGDFSFTEALIKKHKATRPKLPKAIIASDWTATHLTCISTGDKEQLEKRIVDLKQCGVTVLFGINAEHIHLTFKGKKFKRIQWNCPFGESTRRGEFQPTICRFFQACSSLQLLSDRVHVTLMQKSGDYWKKRQQEIPIVSGSVAAGYRLIRKRSFRIFGKDRYPGYKHVRTGKTEAYSSGGEEQEFVFEKTSQIFTSPGLEKARELIDPNKKKYQINTDEQNPSLEKCYFECSTDEDSSDYYESDGDF</sequence>
<proteinExistence type="predicted"/>
<dbReference type="Proteomes" id="UP000663828">
    <property type="component" value="Unassembled WGS sequence"/>
</dbReference>
<feature type="region of interest" description="Disordered" evidence="1">
    <location>
        <begin position="1"/>
        <end position="37"/>
    </location>
</feature>
<evidence type="ECO:0000256" key="1">
    <source>
        <dbReference type="SAM" id="MobiDB-lite"/>
    </source>
</evidence>
<organism evidence="4 6">
    <name type="scientific">Adineta ricciae</name>
    <name type="common">Rotifer</name>
    <dbReference type="NCBI Taxonomy" id="249248"/>
    <lineage>
        <taxon>Eukaryota</taxon>
        <taxon>Metazoa</taxon>
        <taxon>Spiralia</taxon>
        <taxon>Gnathifera</taxon>
        <taxon>Rotifera</taxon>
        <taxon>Eurotatoria</taxon>
        <taxon>Bdelloidea</taxon>
        <taxon>Adinetida</taxon>
        <taxon>Adinetidae</taxon>
        <taxon>Adineta</taxon>
    </lineage>
</organism>
<comment type="caution">
    <text evidence="4">The sequence shown here is derived from an EMBL/GenBank/DDBJ whole genome shotgun (WGS) entry which is preliminary data.</text>
</comment>
<evidence type="ECO:0000313" key="5">
    <source>
        <dbReference type="Proteomes" id="UP000663828"/>
    </source>
</evidence>
<dbReference type="EMBL" id="CAJNOR010000932">
    <property type="protein sequence ID" value="CAF1039467.1"/>
    <property type="molecule type" value="Genomic_DNA"/>
</dbReference>
<evidence type="ECO:0000313" key="3">
    <source>
        <dbReference type="EMBL" id="CAF1039467.1"/>
    </source>
</evidence>
<dbReference type="GO" id="GO:0070475">
    <property type="term" value="P:rRNA base methylation"/>
    <property type="evidence" value="ECO:0007669"/>
    <property type="project" value="InterPro"/>
</dbReference>
<gene>
    <name evidence="4" type="ORF">EDS130_LOCUS35986</name>
    <name evidence="3" type="ORF">XAT740_LOCUS15184</name>
</gene>
<dbReference type="OrthoDB" id="273345at2759"/>
<evidence type="ECO:0000259" key="2">
    <source>
        <dbReference type="Pfam" id="PF10354"/>
    </source>
</evidence>
<evidence type="ECO:0000313" key="6">
    <source>
        <dbReference type="Proteomes" id="UP000663852"/>
    </source>
</evidence>
<dbReference type="SUPFAM" id="SSF69322">
    <property type="entry name" value="Tricorn protease domain 2"/>
    <property type="match status" value="1"/>
</dbReference>
<reference evidence="4" key="1">
    <citation type="submission" date="2021-02" db="EMBL/GenBank/DDBJ databases">
        <authorList>
            <person name="Nowell W R."/>
        </authorList>
    </citation>
    <scope>NUCLEOTIDE SEQUENCE</scope>
</reference>
<dbReference type="EMBL" id="CAJNOJ010000326">
    <property type="protein sequence ID" value="CAF1400642.1"/>
    <property type="molecule type" value="Genomic_DNA"/>
</dbReference>
<feature type="domain" description="25S rRNA (uridine-N(3))-methyltransferase BMT5-like" evidence="2">
    <location>
        <begin position="579"/>
        <end position="752"/>
    </location>
</feature>
<accession>A0A815KVG0</accession>
<evidence type="ECO:0000313" key="4">
    <source>
        <dbReference type="EMBL" id="CAF1400642.1"/>
    </source>
</evidence>
<dbReference type="Pfam" id="PF10354">
    <property type="entry name" value="BMT5-like"/>
    <property type="match status" value="1"/>
</dbReference>
<name>A0A815KVG0_ADIRI</name>
<protein>
    <recommendedName>
        <fullName evidence="2">25S rRNA (uridine-N(3))-methyltransferase BMT5-like domain-containing protein</fullName>
    </recommendedName>
</protein>